<keyword evidence="5 6" id="KW-0472">Membrane</keyword>
<dbReference type="OrthoDB" id="5933722at2"/>
<evidence type="ECO:0000256" key="5">
    <source>
        <dbReference type="ARBA" id="ARBA00023136"/>
    </source>
</evidence>
<dbReference type="GO" id="GO:0022857">
    <property type="term" value="F:transmembrane transporter activity"/>
    <property type="evidence" value="ECO:0007669"/>
    <property type="project" value="TreeGrafter"/>
</dbReference>
<evidence type="ECO:0000313" key="10">
    <source>
        <dbReference type="Proteomes" id="UP000305848"/>
    </source>
</evidence>
<proteinExistence type="predicted"/>
<dbReference type="EMBL" id="SZQL01000008">
    <property type="protein sequence ID" value="TKK68263.1"/>
    <property type="molecule type" value="Genomic_DNA"/>
</dbReference>
<feature type="domain" description="MacB-like periplasmic core" evidence="8">
    <location>
        <begin position="20"/>
        <end position="246"/>
    </location>
</feature>
<evidence type="ECO:0000313" key="9">
    <source>
        <dbReference type="EMBL" id="TKK68263.1"/>
    </source>
</evidence>
<organism evidence="9 10">
    <name type="scientific">Ilyomonas limi</name>
    <dbReference type="NCBI Taxonomy" id="2575867"/>
    <lineage>
        <taxon>Bacteria</taxon>
        <taxon>Pseudomonadati</taxon>
        <taxon>Bacteroidota</taxon>
        <taxon>Chitinophagia</taxon>
        <taxon>Chitinophagales</taxon>
        <taxon>Chitinophagaceae</taxon>
        <taxon>Ilyomonas</taxon>
    </lineage>
</organism>
<evidence type="ECO:0000256" key="2">
    <source>
        <dbReference type="ARBA" id="ARBA00022475"/>
    </source>
</evidence>
<dbReference type="Pfam" id="PF12704">
    <property type="entry name" value="MacB_PCD"/>
    <property type="match status" value="1"/>
</dbReference>
<dbReference type="InterPro" id="IPR025857">
    <property type="entry name" value="MacB_PCD"/>
</dbReference>
<dbReference type="Proteomes" id="UP000305848">
    <property type="component" value="Unassembled WGS sequence"/>
</dbReference>
<feature type="transmembrane region" description="Helical" evidence="6">
    <location>
        <begin position="688"/>
        <end position="708"/>
    </location>
</feature>
<keyword evidence="2" id="KW-1003">Cell membrane</keyword>
<accession>A0A4V5UUA4</accession>
<feature type="transmembrane region" description="Helical" evidence="6">
    <location>
        <begin position="388"/>
        <end position="416"/>
    </location>
</feature>
<dbReference type="AlphaFoldDB" id="A0A4V5UUA4"/>
<evidence type="ECO:0000259" key="8">
    <source>
        <dbReference type="Pfam" id="PF12704"/>
    </source>
</evidence>
<feature type="domain" description="ABC3 transporter permease C-terminal" evidence="7">
    <location>
        <begin position="687"/>
        <end position="800"/>
    </location>
</feature>
<keyword evidence="10" id="KW-1185">Reference proteome</keyword>
<evidence type="ECO:0000259" key="7">
    <source>
        <dbReference type="Pfam" id="PF02687"/>
    </source>
</evidence>
<name>A0A4V5UUA4_9BACT</name>
<feature type="transmembrane region" description="Helical" evidence="6">
    <location>
        <begin position="292"/>
        <end position="314"/>
    </location>
</feature>
<comment type="caution">
    <text evidence="9">The sequence shown here is derived from an EMBL/GenBank/DDBJ whole genome shotgun (WGS) entry which is preliminary data.</text>
</comment>
<protein>
    <submittedName>
        <fullName evidence="9">FtsX-like permease family protein</fullName>
    </submittedName>
</protein>
<dbReference type="PANTHER" id="PTHR30572:SF18">
    <property type="entry name" value="ABC-TYPE MACROLIDE FAMILY EXPORT SYSTEM PERMEASE COMPONENT 2"/>
    <property type="match status" value="1"/>
</dbReference>
<feature type="transmembrane region" description="Helical" evidence="6">
    <location>
        <begin position="436"/>
        <end position="455"/>
    </location>
</feature>
<feature type="domain" description="ABC3 transporter permease C-terminal" evidence="7">
    <location>
        <begin position="298"/>
        <end position="411"/>
    </location>
</feature>
<feature type="transmembrane region" description="Helical" evidence="6">
    <location>
        <begin position="720"/>
        <end position="748"/>
    </location>
</feature>
<dbReference type="Pfam" id="PF02687">
    <property type="entry name" value="FtsX"/>
    <property type="match status" value="2"/>
</dbReference>
<dbReference type="GO" id="GO:0005886">
    <property type="term" value="C:plasma membrane"/>
    <property type="evidence" value="ECO:0007669"/>
    <property type="project" value="UniProtKB-SubCell"/>
</dbReference>
<dbReference type="InterPro" id="IPR050250">
    <property type="entry name" value="Macrolide_Exporter_MacB"/>
</dbReference>
<evidence type="ECO:0000256" key="6">
    <source>
        <dbReference type="SAM" id="Phobius"/>
    </source>
</evidence>
<keyword evidence="3 6" id="KW-0812">Transmembrane</keyword>
<gene>
    <name evidence="9" type="ORF">FC093_11550</name>
</gene>
<keyword evidence="4 6" id="KW-1133">Transmembrane helix</keyword>
<dbReference type="PANTHER" id="PTHR30572">
    <property type="entry name" value="MEMBRANE COMPONENT OF TRANSPORTER-RELATED"/>
    <property type="match status" value="1"/>
</dbReference>
<dbReference type="InterPro" id="IPR003838">
    <property type="entry name" value="ABC3_permease_C"/>
</dbReference>
<dbReference type="RefSeq" id="WP_137261942.1">
    <property type="nucleotide sequence ID" value="NZ_SZQL01000008.1"/>
</dbReference>
<evidence type="ECO:0000256" key="1">
    <source>
        <dbReference type="ARBA" id="ARBA00004651"/>
    </source>
</evidence>
<feature type="transmembrane region" description="Helical" evidence="6">
    <location>
        <begin position="21"/>
        <end position="41"/>
    </location>
</feature>
<feature type="transmembrane region" description="Helical" evidence="6">
    <location>
        <begin position="347"/>
        <end position="368"/>
    </location>
</feature>
<sequence length="807" mass="90445">MFKNYLKTSIRSLLKNKTFSFINIFGLAVGTLCCIYILLYIEDQYSYDKHHNNVQDIYRITSSLASKGEKHNMSTASPPIAPALKNDFAEVKQFTRLVTTIGAKQHLLSYKEKSFYEQDAVFVDSTFFDVFTYHFVNGKSLKVLDEPYSVVLLKPVADKLFGNEDPVGKVIEINNTYGKNNFKVTGVVDESFGKSHIKANMFIAMNSGGMGEYVRQNDAWAGNNFTNAYVKLQPNTNVAALEAKLPQFLQSHGAQQLKTFGFDKQLHLQPVSSIHTTTGYEAEMTKTVSPSLLYILLLIAVLIQVIACINFMNLSTARASKRAKEVGVRKVIGAERKDLIKQFLSESFLLSLVGVLIALPLLLLALPFLNRITGADIQYSFLANYRLWFLLAGIVVITGLIAGSYPAFYLSAFQAIKVIKGNFTNQISAAGIRRSLVVFQFVLSIILIAGIIVIYSQLRYTENKDLGFDKNQKLVFSFYTQDTKSKMQSFADDLRGLAEVKNVSKANNYLSQFVINDMGVYLAGGNMANGTNVQFMITDEYFAKANGIKIISGRDFHLYDSGKVLVNETLLKRLGLTPEKAIGTRLYSKFDPDPEFYSEIAGVMKDFNYNSLHDEIRPFMLAYSQNESMFSHLIVATDSKNYQALLQKIKAIWQKDFPAVPFEYTFLDDEVQKQYETEITLSRIINSFTLMAIIISCLGLFGLAAFSAEQRRKEIGVRKVLGASIFNLTTLLSSDFLKLVAIAIVIATPVAWWAMSKWLQSFAYRIDISWWMFAIAGLVAVLIALVTVSFQSIKAAIANPVKSLRSE</sequence>
<feature type="transmembrane region" description="Helical" evidence="6">
    <location>
        <begin position="768"/>
        <end position="790"/>
    </location>
</feature>
<comment type="subcellular location">
    <subcellularLocation>
        <location evidence="1">Cell membrane</location>
        <topology evidence="1">Multi-pass membrane protein</topology>
    </subcellularLocation>
</comment>
<reference evidence="9 10" key="1">
    <citation type="submission" date="2019-05" db="EMBL/GenBank/DDBJ databases">
        <title>Panacibacter sp. strain 17mud1-8 Genome sequencing and assembly.</title>
        <authorList>
            <person name="Chhetri G."/>
        </authorList>
    </citation>
    <scope>NUCLEOTIDE SEQUENCE [LARGE SCALE GENOMIC DNA]</scope>
    <source>
        <strain evidence="9 10">17mud1-8</strain>
    </source>
</reference>
<evidence type="ECO:0000256" key="4">
    <source>
        <dbReference type="ARBA" id="ARBA00022989"/>
    </source>
</evidence>
<evidence type="ECO:0000256" key="3">
    <source>
        <dbReference type="ARBA" id="ARBA00022692"/>
    </source>
</evidence>